<evidence type="ECO:0000256" key="4">
    <source>
        <dbReference type="ARBA" id="ARBA00023136"/>
    </source>
</evidence>
<evidence type="ECO:0000256" key="7">
    <source>
        <dbReference type="ARBA" id="ARBA00023288"/>
    </source>
</evidence>
<evidence type="ECO:0000313" key="9">
    <source>
        <dbReference type="EMBL" id="QIU96163.1"/>
    </source>
</evidence>
<dbReference type="PROSITE" id="PS51257">
    <property type="entry name" value="PROKAR_LIPOPROTEIN"/>
    <property type="match status" value="1"/>
</dbReference>
<keyword evidence="4" id="KW-0472">Membrane</keyword>
<reference evidence="9 10" key="1">
    <citation type="submission" date="2020-03" db="EMBL/GenBank/DDBJ databases">
        <title>Genomic analysis of Bacteroides faecium CBA7301.</title>
        <authorList>
            <person name="Kim J."/>
            <person name="Roh S.W."/>
        </authorList>
    </citation>
    <scope>NUCLEOTIDE SEQUENCE [LARGE SCALE GENOMIC DNA]</scope>
    <source>
        <strain evidence="9 10">CBA7301</strain>
    </source>
</reference>
<evidence type="ECO:0000256" key="3">
    <source>
        <dbReference type="ARBA" id="ARBA00022729"/>
    </source>
</evidence>
<dbReference type="Proteomes" id="UP000501780">
    <property type="component" value="Chromosome"/>
</dbReference>
<dbReference type="Pfam" id="PF08842">
    <property type="entry name" value="Mfa2"/>
    <property type="match status" value="1"/>
</dbReference>
<keyword evidence="7" id="KW-0449">Lipoprotein</keyword>
<keyword evidence="6" id="KW-0998">Cell outer membrane</keyword>
<comment type="subcellular location">
    <subcellularLocation>
        <location evidence="1">Cell outer membrane</location>
    </subcellularLocation>
</comment>
<sequence length="391" mass="41570">MKRNHIGRKLAFWLLAVLMAACQQGEEIEELTEPVPQEKAGEVILDFTVAGELSLSADPASTRTELPGSGNTQHVTSVQLYIFNGTGDAAVCIASEDVGWSAYFGNVPPTVTATMKYHVKYEGLVKDNPYTFLAVGMDASSRTTYGFPAAIQVNTTTLGNAIATLSGTEATTWNNIRTSELFAGATVLTPTYAGAQGNVDLWRRVAGVMGWFTNVPTLVGATTVSAIRITLYTQQNKSVPLLQRSQTPVFKDYIASPLSASTGGRVLVQIPVPAGTLPLATLSKGSYVLPVPAPAVVNANDFSLKVELVDAAGNTLRSARVTLSDSDDSNSSTGNGTGIIDPQGVYRFPIIANHFYGIGTPLVPINLGAIGTRTGIRAKVMTEWENLLVWE</sequence>
<keyword evidence="10" id="KW-1185">Reference proteome</keyword>
<protein>
    <recommendedName>
        <fullName evidence="11">Fimbrillin family protein</fullName>
    </recommendedName>
</protein>
<name>A0A6H0KSN1_9BACE</name>
<feature type="signal peptide" evidence="8">
    <location>
        <begin position="1"/>
        <end position="25"/>
    </location>
</feature>
<keyword evidence="5" id="KW-0564">Palmitate</keyword>
<evidence type="ECO:0000256" key="6">
    <source>
        <dbReference type="ARBA" id="ARBA00023237"/>
    </source>
</evidence>
<comment type="similarity">
    <text evidence="2">Belongs to the bacteroidetes fimbrillin superfamily. FimB/Mfa2 family.</text>
</comment>
<dbReference type="EMBL" id="CP050831">
    <property type="protein sequence ID" value="QIU96163.1"/>
    <property type="molecule type" value="Genomic_DNA"/>
</dbReference>
<dbReference type="AlphaFoldDB" id="A0A6H0KSN1"/>
<organism evidence="9 10">
    <name type="scientific">Bacteroides faecium</name>
    <dbReference type="NCBI Taxonomy" id="2715212"/>
    <lineage>
        <taxon>Bacteria</taxon>
        <taxon>Pseudomonadati</taxon>
        <taxon>Bacteroidota</taxon>
        <taxon>Bacteroidia</taxon>
        <taxon>Bacteroidales</taxon>
        <taxon>Bacteroidaceae</taxon>
        <taxon>Bacteroides</taxon>
    </lineage>
</organism>
<gene>
    <name evidence="9" type="ORF">BacF7301_19280</name>
</gene>
<dbReference type="GO" id="GO:0009279">
    <property type="term" value="C:cell outer membrane"/>
    <property type="evidence" value="ECO:0007669"/>
    <property type="project" value="UniProtKB-SubCell"/>
</dbReference>
<dbReference type="KEGG" id="bfc:BacF7301_19280"/>
<dbReference type="InterPro" id="IPR014941">
    <property type="entry name" value="FimB/Mfa2/Mfa3"/>
</dbReference>
<dbReference type="RefSeq" id="WP_167965384.1">
    <property type="nucleotide sequence ID" value="NZ_CP050831.1"/>
</dbReference>
<proteinExistence type="inferred from homology"/>
<evidence type="ECO:0000256" key="1">
    <source>
        <dbReference type="ARBA" id="ARBA00004442"/>
    </source>
</evidence>
<evidence type="ECO:0000256" key="5">
    <source>
        <dbReference type="ARBA" id="ARBA00023139"/>
    </source>
</evidence>
<evidence type="ECO:0000256" key="8">
    <source>
        <dbReference type="SAM" id="SignalP"/>
    </source>
</evidence>
<accession>A0A6H0KSN1</accession>
<evidence type="ECO:0000313" key="10">
    <source>
        <dbReference type="Proteomes" id="UP000501780"/>
    </source>
</evidence>
<keyword evidence="3 8" id="KW-0732">Signal</keyword>
<evidence type="ECO:0008006" key="11">
    <source>
        <dbReference type="Google" id="ProtNLM"/>
    </source>
</evidence>
<feature type="chain" id="PRO_5026180195" description="Fimbrillin family protein" evidence="8">
    <location>
        <begin position="26"/>
        <end position="391"/>
    </location>
</feature>
<evidence type="ECO:0000256" key="2">
    <source>
        <dbReference type="ARBA" id="ARBA00007248"/>
    </source>
</evidence>